<dbReference type="Gene3D" id="3.40.50.300">
    <property type="entry name" value="P-loop containing nucleotide triphosphate hydrolases"/>
    <property type="match status" value="1"/>
</dbReference>
<dbReference type="SUPFAM" id="SSF48340">
    <property type="entry name" value="Interferon-induced guanylate-binding protein 1 (GBP1), C-terminal domain"/>
    <property type="match status" value="1"/>
</dbReference>
<evidence type="ECO:0000313" key="7">
    <source>
        <dbReference type="EMBL" id="KAK7238662.1"/>
    </source>
</evidence>
<evidence type="ECO:0000256" key="4">
    <source>
        <dbReference type="PROSITE-ProRule" id="PRU01052"/>
    </source>
</evidence>
<dbReference type="Proteomes" id="UP001363151">
    <property type="component" value="Unassembled WGS sequence"/>
</dbReference>
<dbReference type="SUPFAM" id="SSF52540">
    <property type="entry name" value="P-loop containing nucleoside triphosphate hydrolases"/>
    <property type="match status" value="1"/>
</dbReference>
<organism evidence="7 8">
    <name type="scientific">Aureococcus anophagefferens</name>
    <name type="common">Harmful bloom alga</name>
    <dbReference type="NCBI Taxonomy" id="44056"/>
    <lineage>
        <taxon>Eukaryota</taxon>
        <taxon>Sar</taxon>
        <taxon>Stramenopiles</taxon>
        <taxon>Ochrophyta</taxon>
        <taxon>Pelagophyceae</taxon>
        <taxon>Pelagomonadales</taxon>
        <taxon>Pelagomonadaceae</taxon>
        <taxon>Aureococcus</taxon>
    </lineage>
</organism>
<evidence type="ECO:0000256" key="1">
    <source>
        <dbReference type="ARBA" id="ARBA00022741"/>
    </source>
</evidence>
<dbReference type="InterPro" id="IPR015894">
    <property type="entry name" value="Guanylate-bd_N"/>
</dbReference>
<proteinExistence type="inferred from homology"/>
<accession>A0ABR1FUF0</accession>
<dbReference type="PANTHER" id="PTHR10751">
    <property type="entry name" value="GUANYLATE BINDING PROTEIN"/>
    <property type="match status" value="1"/>
</dbReference>
<keyword evidence="3" id="KW-0342">GTP-binding</keyword>
<dbReference type="InterPro" id="IPR003191">
    <property type="entry name" value="Guanylate-bd/ATL_C"/>
</dbReference>
<feature type="coiled-coil region" evidence="5">
    <location>
        <begin position="615"/>
        <end position="667"/>
    </location>
</feature>
<dbReference type="InterPro" id="IPR030386">
    <property type="entry name" value="G_GB1_RHD3_dom"/>
</dbReference>
<comment type="caution">
    <text evidence="7">The sequence shown here is derived from an EMBL/GenBank/DDBJ whole genome shotgun (WGS) entry which is preliminary data.</text>
</comment>
<keyword evidence="2" id="KW-0378">Hydrolase</keyword>
<feature type="domain" description="GB1/RHD3-type G" evidence="6">
    <location>
        <begin position="28"/>
        <end position="323"/>
    </location>
</feature>
<dbReference type="InterPro" id="IPR036543">
    <property type="entry name" value="Guanylate-bd_C_sf"/>
</dbReference>
<dbReference type="Gene3D" id="1.20.1000.10">
    <property type="entry name" value="Guanylate-binding protein, C-terminal domain"/>
    <property type="match status" value="1"/>
</dbReference>
<dbReference type="Pfam" id="PF02841">
    <property type="entry name" value="GBP_C"/>
    <property type="match status" value="1"/>
</dbReference>
<dbReference type="PROSITE" id="PS51715">
    <property type="entry name" value="G_GB1_RHD3"/>
    <property type="match status" value="1"/>
</dbReference>
<dbReference type="EMBL" id="JBBJCI010000229">
    <property type="protein sequence ID" value="KAK7238662.1"/>
    <property type="molecule type" value="Genomic_DNA"/>
</dbReference>
<evidence type="ECO:0000313" key="8">
    <source>
        <dbReference type="Proteomes" id="UP001363151"/>
    </source>
</evidence>
<reference evidence="7 8" key="1">
    <citation type="submission" date="2024-03" db="EMBL/GenBank/DDBJ databases">
        <title>Aureococcus anophagefferens CCMP1851 and Kratosvirus quantuckense: Draft genome of a second virus-susceptible host strain in the model system.</title>
        <authorList>
            <person name="Chase E."/>
            <person name="Truchon A.R."/>
            <person name="Schepens W."/>
            <person name="Wilhelm S.W."/>
        </authorList>
    </citation>
    <scope>NUCLEOTIDE SEQUENCE [LARGE SCALE GENOMIC DNA]</scope>
    <source>
        <strain evidence="7 8">CCMP1851</strain>
    </source>
</reference>
<keyword evidence="5" id="KW-0175">Coiled coil</keyword>
<name>A0ABR1FUF0_AURAN</name>
<sequence>MRALPLITEEDGKYVVCQEAVDLLETIPAPVAVVSIAGLWRTGKSYLLNHFSGANCEGAGGGFTVGATVNACTKGLWLWGTPVKLPDGLTVLFVDTEGLGSTSRTQTEDSQIFSLALLLSSLFVWNSRGVIDGNALEDFALVVNLTKHIHVRSGAADKAISRADDGDEAAKKTFVAAGGSNARGGGGHELDELSEHFPAFMWVVRDFTLRLEDGGRKINDRQYLENALKPQQSFTSEAASRNQIRTLLSSFFRERDCCTLVRPAEDEATLRNLSNVPLDELRPEFQTGLAALKTKVFASMRAKAVNGRALSGSMLATLATTYADALNSGGVPTISTAWDRVLQSQAAEAMAKALEDYDAAAAKTLDLPDAEFLGARVGPRPDDDAGGREVLAALLESSTLPLDPAALRVAHEAWVVAAEANYAKAVWADESQQVSSSSVDQQKLLDGALGARLARLADVNGHVSDLLCRRVAAEACAKFDGAVASKLGGSGASTGSGGVASYAEILKARLNDIDAADLPQRRAAYLRDLASRRAWLDAFPECCDRLRLDYFQKAAGPSAGAVFADVVAARLLDAALAWATALGVEHRAVQKLCRADVARTDEAKQQATGRLAASKSAAERERATLERAAKDAEVEARAKIATLQAMIDAKREELGRHKASQERLEAAYAYGGELVEQQTAAQRELSEDVKKGLEDVRAAASGIDASAGDGALDAQDLGFEREEMAEFAPLGDGELKERIAEDERELELMHEHAALTIEHAKVKKMLLADKDHELQEYEYQWGVAKANVAASEGELMVVDEEVSVLRGLVLQMHKHLEATSRSGKFPSDIARSLPRDQKALLEQLLDGR</sequence>
<protein>
    <submittedName>
        <fullName evidence="7">GTPase</fullName>
    </submittedName>
</protein>
<evidence type="ECO:0000259" key="6">
    <source>
        <dbReference type="PROSITE" id="PS51715"/>
    </source>
</evidence>
<keyword evidence="1" id="KW-0547">Nucleotide-binding</keyword>
<evidence type="ECO:0000256" key="2">
    <source>
        <dbReference type="ARBA" id="ARBA00022801"/>
    </source>
</evidence>
<dbReference type="Pfam" id="PF02263">
    <property type="entry name" value="GBP"/>
    <property type="match status" value="2"/>
</dbReference>
<evidence type="ECO:0000256" key="5">
    <source>
        <dbReference type="SAM" id="Coils"/>
    </source>
</evidence>
<dbReference type="InterPro" id="IPR027417">
    <property type="entry name" value="P-loop_NTPase"/>
</dbReference>
<gene>
    <name evidence="7" type="ORF">SO694_00020414</name>
</gene>
<evidence type="ECO:0000256" key="3">
    <source>
        <dbReference type="ARBA" id="ARBA00023134"/>
    </source>
</evidence>
<comment type="similarity">
    <text evidence="4">Belongs to the TRAFAC class dynamin-like GTPase superfamily. GB1/RHD3 GTPase family.</text>
</comment>
<keyword evidence="8" id="KW-1185">Reference proteome</keyword>